<comment type="catalytic activity">
    <reaction evidence="11 12">
        <text>a UDP-3-O-[(3R)-3-hydroxyacyl]-N-acetyl-alpha-D-glucosamine + H2O = a UDP-3-O-[(3R)-3-hydroxyacyl]-alpha-D-glucosamine + acetate</text>
        <dbReference type="Rhea" id="RHEA:67816"/>
        <dbReference type="ChEBI" id="CHEBI:15377"/>
        <dbReference type="ChEBI" id="CHEBI:30089"/>
        <dbReference type="ChEBI" id="CHEBI:137740"/>
        <dbReference type="ChEBI" id="CHEBI:173225"/>
        <dbReference type="EC" id="3.5.1.108"/>
    </reaction>
</comment>
<dbReference type="GO" id="GO:0009245">
    <property type="term" value="P:lipid A biosynthetic process"/>
    <property type="evidence" value="ECO:0007669"/>
    <property type="project" value="UniProtKB-UniRule"/>
</dbReference>
<dbReference type="PANTHER" id="PTHR33694">
    <property type="entry name" value="UDP-3-O-ACYL-N-ACETYLGLUCOSAMINE DEACETYLASE 1, MITOCHONDRIAL-RELATED"/>
    <property type="match status" value="1"/>
</dbReference>
<feature type="active site" description="Proton donor" evidence="12">
    <location>
        <position position="265"/>
    </location>
</feature>
<feature type="binding site" evidence="12">
    <location>
        <position position="238"/>
    </location>
    <ligand>
        <name>Zn(2+)</name>
        <dbReference type="ChEBI" id="CHEBI:29105"/>
    </ligand>
</feature>
<dbReference type="GO" id="GO:0103117">
    <property type="term" value="F:UDP-3-O-acyl-N-acetylglucosamine deacetylase activity"/>
    <property type="evidence" value="ECO:0007669"/>
    <property type="project" value="UniProtKB-UniRule"/>
</dbReference>
<comment type="pathway">
    <text evidence="3 12">Glycolipid biosynthesis; lipid IV(A) biosynthesis; lipid IV(A) from (3R)-3-hydroxytetradecanoyl-[acyl-carrier-protein] and UDP-N-acetyl-alpha-D-glucosamine: step 2/6.</text>
</comment>
<dbReference type="InterPro" id="IPR011334">
    <property type="entry name" value="UDP-acyl_GlcNac_deAcase_C"/>
</dbReference>
<dbReference type="SUPFAM" id="SSF54211">
    <property type="entry name" value="Ribosomal protein S5 domain 2-like"/>
    <property type="match status" value="2"/>
</dbReference>
<dbReference type="HAMAP" id="MF_00388">
    <property type="entry name" value="LpxC"/>
    <property type="match status" value="1"/>
</dbReference>
<feature type="binding site" evidence="12">
    <location>
        <position position="80"/>
    </location>
    <ligand>
        <name>Zn(2+)</name>
        <dbReference type="ChEBI" id="CHEBI:29105"/>
    </ligand>
</feature>
<evidence type="ECO:0000256" key="1">
    <source>
        <dbReference type="ARBA" id="ARBA00001947"/>
    </source>
</evidence>
<dbReference type="InterPro" id="IPR020568">
    <property type="entry name" value="Ribosomal_Su5_D2-typ_SF"/>
</dbReference>
<dbReference type="EMBL" id="ASIV01000006">
    <property type="protein sequence ID" value="KEG19215.1"/>
    <property type="molecule type" value="Genomic_DNA"/>
</dbReference>
<organism evidence="13 14">
    <name type="scientific">Bartonella bacilliformis Ver097</name>
    <dbReference type="NCBI Taxonomy" id="1293911"/>
    <lineage>
        <taxon>Bacteria</taxon>
        <taxon>Pseudomonadati</taxon>
        <taxon>Pseudomonadota</taxon>
        <taxon>Alphaproteobacteria</taxon>
        <taxon>Hyphomicrobiales</taxon>
        <taxon>Bartonellaceae</taxon>
        <taxon>Bartonella</taxon>
    </lineage>
</organism>
<protein>
    <recommendedName>
        <fullName evidence="4 12">UDP-3-O-acyl-N-acetylglucosamine deacetylase</fullName>
        <shortName evidence="12">UDP-3-O-acyl-GlcNAc deacetylase</shortName>
        <ecNumber evidence="4 12">3.5.1.108</ecNumber>
    </recommendedName>
    <alternativeName>
        <fullName evidence="12">UDP-3-O-[R-3-hydroxymyristoyl]-N-acetylglucosamine deacetylase</fullName>
    </alternativeName>
</protein>
<evidence type="ECO:0000256" key="5">
    <source>
        <dbReference type="ARBA" id="ARBA00022516"/>
    </source>
</evidence>
<dbReference type="UniPathway" id="UPA00359">
    <property type="reaction ID" value="UER00478"/>
</dbReference>
<evidence type="ECO:0000256" key="12">
    <source>
        <dbReference type="HAMAP-Rule" id="MF_00388"/>
    </source>
</evidence>
<comment type="cofactor">
    <cofactor evidence="1 12">
        <name>Zn(2+)</name>
        <dbReference type="ChEBI" id="CHEBI:29105"/>
    </cofactor>
</comment>
<accession>A0A072R0H3</accession>
<evidence type="ECO:0000313" key="14">
    <source>
        <dbReference type="Proteomes" id="UP000031740"/>
    </source>
</evidence>
<proteinExistence type="inferred from homology"/>
<dbReference type="EC" id="3.5.1.108" evidence="4 12"/>
<dbReference type="GO" id="GO:0046872">
    <property type="term" value="F:metal ion binding"/>
    <property type="evidence" value="ECO:0007669"/>
    <property type="project" value="UniProtKB-KW"/>
</dbReference>
<dbReference type="GO" id="GO:0016020">
    <property type="term" value="C:membrane"/>
    <property type="evidence" value="ECO:0007669"/>
    <property type="project" value="GOC"/>
</dbReference>
<evidence type="ECO:0000256" key="2">
    <source>
        <dbReference type="ARBA" id="ARBA00002923"/>
    </source>
</evidence>
<keyword evidence="7 12" id="KW-0479">Metal-binding</keyword>
<evidence type="ECO:0000256" key="6">
    <source>
        <dbReference type="ARBA" id="ARBA00022556"/>
    </source>
</evidence>
<evidence type="ECO:0000313" key="13">
    <source>
        <dbReference type="EMBL" id="KEG19215.1"/>
    </source>
</evidence>
<keyword evidence="6 12" id="KW-0441">Lipid A biosynthesis</keyword>
<dbReference type="HOGENOM" id="CLU_046528_1_1_5"/>
<dbReference type="Pfam" id="PF03331">
    <property type="entry name" value="LpxC"/>
    <property type="match status" value="1"/>
</dbReference>
<reference evidence="13 14" key="1">
    <citation type="submission" date="2013-04" db="EMBL/GenBank/DDBJ databases">
        <title>The Genome Sequence of Bartonella bacilliformis Ver097.</title>
        <authorList>
            <consortium name="The Broad Institute Genomics Platform"/>
            <consortium name="The Broad Institute Genome Sequencing Center for Infectious Disease"/>
            <person name="Feldgarden M."/>
            <person name="Kirby J."/>
            <person name="Birtles R."/>
            <person name="Dasch G."/>
            <person name="Hendrix L."/>
            <person name="Koehler J."/>
            <person name="Walker B."/>
            <person name="Young S.K."/>
            <person name="Zeng Q."/>
            <person name="Gargeya S."/>
            <person name="Fitzgerald M."/>
            <person name="Haas B."/>
            <person name="Abouelleil A."/>
            <person name="Allen A.W."/>
            <person name="Alvarado L."/>
            <person name="Arachchi H.M."/>
            <person name="Berlin A.M."/>
            <person name="Chapman S.B."/>
            <person name="Gainer-Dewar J."/>
            <person name="Goldberg J."/>
            <person name="Griggs A."/>
            <person name="Gujja S."/>
            <person name="Hansen M."/>
            <person name="Howarth C."/>
            <person name="Imamovic A."/>
            <person name="Ireland A."/>
            <person name="Larimer J."/>
            <person name="McCowan C."/>
            <person name="Murphy C."/>
            <person name="Pearson M."/>
            <person name="Poon T.W."/>
            <person name="Priest M."/>
            <person name="Roberts A."/>
            <person name="Saif S."/>
            <person name="Shea T."/>
            <person name="Sisk P."/>
            <person name="Sykes S."/>
            <person name="Wortman J."/>
            <person name="Nusbaum C."/>
            <person name="Birren B."/>
        </authorList>
    </citation>
    <scope>NUCLEOTIDE SEQUENCE [LARGE SCALE GENOMIC DNA]</scope>
    <source>
        <strain evidence="13 14">Ver097</strain>
    </source>
</reference>
<keyword evidence="9 12" id="KW-0862">Zinc</keyword>
<dbReference type="RefSeq" id="WP_196295857.1">
    <property type="nucleotide sequence ID" value="NZ_KL503805.1"/>
</dbReference>
<gene>
    <name evidence="12" type="primary">lpxC</name>
    <name evidence="13" type="ORF">H710_00994</name>
</gene>
<dbReference type="STRING" id="1293911.H710_00994"/>
<evidence type="ECO:0000256" key="3">
    <source>
        <dbReference type="ARBA" id="ARBA00005002"/>
    </source>
</evidence>
<dbReference type="PANTHER" id="PTHR33694:SF1">
    <property type="entry name" value="UDP-3-O-ACYL-N-ACETYLGLUCOSAMINE DEACETYLASE 1, MITOCHONDRIAL-RELATED"/>
    <property type="match status" value="1"/>
</dbReference>
<dbReference type="InterPro" id="IPR004463">
    <property type="entry name" value="UDP-acyl_GlcNac_deAcase"/>
</dbReference>
<evidence type="ECO:0000256" key="8">
    <source>
        <dbReference type="ARBA" id="ARBA00022801"/>
    </source>
</evidence>
<dbReference type="Proteomes" id="UP000031740">
    <property type="component" value="Unassembled WGS sequence"/>
</dbReference>
<evidence type="ECO:0000256" key="7">
    <source>
        <dbReference type="ARBA" id="ARBA00022723"/>
    </source>
</evidence>
<evidence type="ECO:0000256" key="10">
    <source>
        <dbReference type="ARBA" id="ARBA00023098"/>
    </source>
</evidence>
<keyword evidence="10 12" id="KW-0443">Lipid metabolism</keyword>
<name>A0A072R0H3_BARBA</name>
<keyword evidence="5 12" id="KW-0444">Lipid biosynthesis</keyword>
<comment type="function">
    <text evidence="2 12">Catalyzes the hydrolysis of UDP-3-O-myristoyl-N-acetylglucosamine to form UDP-3-O-myristoylglucosamine and acetate, the committed step in lipid A biosynthesis.</text>
</comment>
<sequence length="287" mass="31559">MKKYQSTLKNAVTFEGYGVHSGNVSVVRIYPADVDDGVIFKRCGIGKSEQILRAHALQIGETELSTTLRSGDVRVETIEHVMAAIAAYSLDNLVIKVSSSEMPILDGASWQYCQAFEQVGIVQQPALRSYFIIKKSVRVETESGFAEFLPFDGCCFDVMIDFSSPAIGKQQLNFDLSSQGFLNDLSRARTFGFVKDVEKLWASGKGLGASLENSLIIGFDNQIINPEGTYFDDEFVRHKMLDAVGDTSLLGAPFIGLFRSYCSGHALNSQLVKAVLADESCYEKITL</sequence>
<comment type="caution">
    <text evidence="13">The sequence shown here is derived from an EMBL/GenBank/DDBJ whole genome shotgun (WGS) entry which is preliminary data.</text>
</comment>
<dbReference type="Gene3D" id="3.30.1700.10">
    <property type="entry name" value="lpxc deacetylase, domain 2"/>
    <property type="match status" value="1"/>
</dbReference>
<dbReference type="Gene3D" id="3.30.230.20">
    <property type="entry name" value="lpxc deacetylase, domain 1"/>
    <property type="match status" value="1"/>
</dbReference>
<evidence type="ECO:0000256" key="4">
    <source>
        <dbReference type="ARBA" id="ARBA00012745"/>
    </source>
</evidence>
<dbReference type="NCBIfam" id="TIGR00325">
    <property type="entry name" value="lpxC"/>
    <property type="match status" value="1"/>
</dbReference>
<evidence type="ECO:0000256" key="11">
    <source>
        <dbReference type="ARBA" id="ARBA00024535"/>
    </source>
</evidence>
<keyword evidence="8 12" id="KW-0378">Hydrolase</keyword>
<dbReference type="InterPro" id="IPR015870">
    <property type="entry name" value="UDP-acyl_N-AcGlcN_deAcase_N"/>
</dbReference>
<dbReference type="AlphaFoldDB" id="A0A072R0H3"/>
<feature type="binding site" evidence="12">
    <location>
        <position position="242"/>
    </location>
    <ligand>
        <name>Zn(2+)</name>
        <dbReference type="ChEBI" id="CHEBI:29105"/>
    </ligand>
</feature>
<dbReference type="PATRIC" id="fig|1293911.3.peg.1026"/>
<comment type="similarity">
    <text evidence="12">Belongs to the LpxC family.</text>
</comment>
<evidence type="ECO:0000256" key="9">
    <source>
        <dbReference type="ARBA" id="ARBA00022833"/>
    </source>
</evidence>